<gene>
    <name evidence="1" type="ORF">Bca52824_068594</name>
</gene>
<name>A0A8X7Q117_BRACI</name>
<evidence type="ECO:0000313" key="1">
    <source>
        <dbReference type="EMBL" id="KAG2261515.1"/>
    </source>
</evidence>
<keyword evidence="2" id="KW-1185">Reference proteome</keyword>
<proteinExistence type="predicted"/>
<protein>
    <submittedName>
        <fullName evidence="1">Uncharacterized protein</fullName>
    </submittedName>
</protein>
<evidence type="ECO:0000313" key="2">
    <source>
        <dbReference type="Proteomes" id="UP000886595"/>
    </source>
</evidence>
<accession>A0A8X7Q117</accession>
<reference evidence="1 2" key="1">
    <citation type="submission" date="2020-02" db="EMBL/GenBank/DDBJ databases">
        <authorList>
            <person name="Ma Q."/>
            <person name="Huang Y."/>
            <person name="Song X."/>
            <person name="Pei D."/>
        </authorList>
    </citation>
    <scope>NUCLEOTIDE SEQUENCE [LARGE SCALE GENOMIC DNA]</scope>
    <source>
        <strain evidence="1">Sxm20200214</strain>
        <tissue evidence="1">Leaf</tissue>
    </source>
</reference>
<dbReference type="Proteomes" id="UP000886595">
    <property type="component" value="Unassembled WGS sequence"/>
</dbReference>
<dbReference type="AlphaFoldDB" id="A0A8X7Q117"/>
<sequence>MEEIRSELLGKGEMRQYWDVKLQVERDQGVEMEELYHSRVNELEEEETAQLKWFAESLKEKSSYQLKY</sequence>
<organism evidence="1 2">
    <name type="scientific">Brassica carinata</name>
    <name type="common">Ethiopian mustard</name>
    <name type="synonym">Abyssinian cabbage</name>
    <dbReference type="NCBI Taxonomy" id="52824"/>
    <lineage>
        <taxon>Eukaryota</taxon>
        <taxon>Viridiplantae</taxon>
        <taxon>Streptophyta</taxon>
        <taxon>Embryophyta</taxon>
        <taxon>Tracheophyta</taxon>
        <taxon>Spermatophyta</taxon>
        <taxon>Magnoliopsida</taxon>
        <taxon>eudicotyledons</taxon>
        <taxon>Gunneridae</taxon>
        <taxon>Pentapetalae</taxon>
        <taxon>rosids</taxon>
        <taxon>malvids</taxon>
        <taxon>Brassicales</taxon>
        <taxon>Brassicaceae</taxon>
        <taxon>Brassiceae</taxon>
        <taxon>Brassica</taxon>
    </lineage>
</organism>
<dbReference type="EMBL" id="JAAMPC010000014">
    <property type="protein sequence ID" value="KAG2261515.1"/>
    <property type="molecule type" value="Genomic_DNA"/>
</dbReference>
<comment type="caution">
    <text evidence="1">The sequence shown here is derived from an EMBL/GenBank/DDBJ whole genome shotgun (WGS) entry which is preliminary data.</text>
</comment>